<reference evidence="1 2" key="1">
    <citation type="submission" date="2017-03" db="EMBL/GenBank/DDBJ databases">
        <title>Isolation of Levoglucosan Utilizing Bacteria.</title>
        <authorList>
            <person name="Arya A.S."/>
        </authorList>
    </citation>
    <scope>NUCLEOTIDE SEQUENCE [LARGE SCALE GENOMIC DNA]</scope>
    <source>
        <strain evidence="1 2">MEC069</strain>
    </source>
</reference>
<gene>
    <name evidence="1" type="ORF">B5M42_23375</name>
</gene>
<organism evidence="1 2">
    <name type="scientific">Paenibacillus athensensis</name>
    <dbReference type="NCBI Taxonomy" id="1967502"/>
    <lineage>
        <taxon>Bacteria</taxon>
        <taxon>Bacillati</taxon>
        <taxon>Bacillota</taxon>
        <taxon>Bacilli</taxon>
        <taxon>Bacillales</taxon>
        <taxon>Paenibacillaceae</taxon>
        <taxon>Paenibacillus</taxon>
    </lineage>
</organism>
<dbReference type="NCBIfam" id="TIGR02242">
    <property type="entry name" value="tail_TIGR02242"/>
    <property type="match status" value="1"/>
</dbReference>
<sequence>MTVEDARQFFSLNKRKDWQKGQAYNVQITDTGVAVQQTEKYGVYRLIRPEDLPGVPAVTDLAVAHGEKIYLLDEEANIWMYDYENRHREPLFVAGHDLFTGQATMAAQNGLLFIAETQGTIRLAAYSTSNGQMMWEAGEWNDLELYPLAIDTSGAGQWELHAAVPLDITVGLSGKPHVPKGGRIAVLHWIAGQVAHVYEDDSLTLDEDTPVSELEERFFIAVASQGTLGIFDRQRKRVTVFRKEGGEATQFEVELPGSFAGISIDTNHNFYIGNSGMVQHDSTGERFILKYRADGELLERIHGFRGRSDKLVHDTRDRLYVLDRHSGQISLLDLQVRTMLQDNSGLPEGIYFSAELDSTESEMVWHKIRLEADIPDETQIRISYFASDWAEGYVGEDYVNYTKYLTSPDIPLANKILATQELFDRHPTIVNPRDALLDAKGRYLWFRLELVGSELRTPLLRKLRVYFPRTSLISYLPPIYQQDDEHSPFLERFLALFGTFFDDMEEQIERVSKFFDADAVSGPYLKWLGRWLAISDADSWGGDKLRELIKQAPLLYRLRGTRDGLLRMLQLYTGEKPFLLEYFQFKRMQETSELRELFAHLYGDNPYVFCVMVSPEAVRTDKQRLIIEQIIEDQKPAYTEGKLFVLQPRIYTDMHTYLEVNTYLSEPTYLRLDQRSSLPYNTLLTDVDRDNRMDLHTRLELDSELE</sequence>
<dbReference type="Gene3D" id="2.120.10.30">
    <property type="entry name" value="TolB, C-terminal domain"/>
    <property type="match status" value="1"/>
</dbReference>
<evidence type="ECO:0008006" key="3">
    <source>
        <dbReference type="Google" id="ProtNLM"/>
    </source>
</evidence>
<dbReference type="InterPro" id="IPR011748">
    <property type="entry name" value="Unchr_phage_tail-like"/>
</dbReference>
<dbReference type="Pfam" id="PF09684">
    <property type="entry name" value="Tail_P2_I"/>
    <property type="match status" value="1"/>
</dbReference>
<protein>
    <recommendedName>
        <fullName evidence="3">Phage tail protein</fullName>
    </recommendedName>
</protein>
<dbReference type="AlphaFoldDB" id="A0A4Y8PRI1"/>
<dbReference type="Proteomes" id="UP000298246">
    <property type="component" value="Unassembled WGS sequence"/>
</dbReference>
<dbReference type="InterPro" id="IPR011042">
    <property type="entry name" value="6-blade_b-propeller_TolB-like"/>
</dbReference>
<dbReference type="RefSeq" id="WP_134757323.1">
    <property type="nucleotide sequence ID" value="NZ_MYFO02000009.1"/>
</dbReference>
<accession>A0A4Y8PRI1</accession>
<dbReference type="EMBL" id="MYFO01000053">
    <property type="protein sequence ID" value="TFE83251.1"/>
    <property type="molecule type" value="Genomic_DNA"/>
</dbReference>
<dbReference type="SUPFAM" id="SSF63829">
    <property type="entry name" value="Calcium-dependent phosphotriesterase"/>
    <property type="match status" value="1"/>
</dbReference>
<keyword evidence="2" id="KW-1185">Reference proteome</keyword>
<name>A0A4Y8PRI1_9BACL</name>
<evidence type="ECO:0000313" key="1">
    <source>
        <dbReference type="EMBL" id="TFE83251.1"/>
    </source>
</evidence>
<proteinExistence type="predicted"/>
<dbReference type="OrthoDB" id="370073at2"/>
<dbReference type="InterPro" id="IPR006521">
    <property type="entry name" value="Tail_protein_I"/>
</dbReference>
<comment type="caution">
    <text evidence="1">The sequence shown here is derived from an EMBL/GenBank/DDBJ whole genome shotgun (WGS) entry which is preliminary data.</text>
</comment>
<evidence type="ECO:0000313" key="2">
    <source>
        <dbReference type="Proteomes" id="UP000298246"/>
    </source>
</evidence>